<organism evidence="2">
    <name type="scientific">Picea glauca</name>
    <name type="common">White spruce</name>
    <name type="synonym">Pinus glauca</name>
    <dbReference type="NCBI Taxonomy" id="3330"/>
    <lineage>
        <taxon>Eukaryota</taxon>
        <taxon>Viridiplantae</taxon>
        <taxon>Streptophyta</taxon>
        <taxon>Embryophyta</taxon>
        <taxon>Tracheophyta</taxon>
        <taxon>Spermatophyta</taxon>
        <taxon>Pinopsida</taxon>
        <taxon>Pinidae</taxon>
        <taxon>Conifers I</taxon>
        <taxon>Pinales</taxon>
        <taxon>Pinaceae</taxon>
        <taxon>Picea</taxon>
    </lineage>
</organism>
<protein>
    <submittedName>
        <fullName evidence="2">Uncharacterized protein</fullName>
    </submittedName>
</protein>
<accession>A0A101LZB5</accession>
<geneLocation type="mitochondrion" evidence="2"/>
<keyword evidence="1" id="KW-0812">Transmembrane</keyword>
<dbReference type="EMBL" id="LKAM01000006">
    <property type="protein sequence ID" value="KUM48099.1"/>
    <property type="molecule type" value="Genomic_DNA"/>
</dbReference>
<keyword evidence="2" id="KW-0496">Mitochondrion</keyword>
<gene>
    <name evidence="2" type="ORF">ABT39_MTgene5095</name>
</gene>
<keyword evidence="1" id="KW-1133">Transmembrane helix</keyword>
<name>A0A101LZB5_PICGL</name>
<keyword evidence="1" id="KW-0472">Membrane</keyword>
<dbReference type="AlphaFoldDB" id="A0A101LZB5"/>
<comment type="caution">
    <text evidence="2">The sequence shown here is derived from an EMBL/GenBank/DDBJ whole genome shotgun (WGS) entry which is preliminary data.</text>
</comment>
<proteinExistence type="predicted"/>
<evidence type="ECO:0000313" key="2">
    <source>
        <dbReference type="EMBL" id="KUM48099.1"/>
    </source>
</evidence>
<feature type="transmembrane region" description="Helical" evidence="1">
    <location>
        <begin position="36"/>
        <end position="54"/>
    </location>
</feature>
<reference evidence="2" key="1">
    <citation type="journal article" date="2015" name="Genome Biol. Evol.">
        <title>Organellar Genomes of White Spruce (Picea glauca): Assembly and Annotation.</title>
        <authorList>
            <person name="Jackman S.D."/>
            <person name="Warren R.L."/>
            <person name="Gibb E.A."/>
            <person name="Vandervalk B.P."/>
            <person name="Mohamadi H."/>
            <person name="Chu J."/>
            <person name="Raymond A."/>
            <person name="Pleasance S."/>
            <person name="Coope R."/>
            <person name="Wildung M.R."/>
            <person name="Ritland C.E."/>
            <person name="Bousquet J."/>
            <person name="Jones S.J."/>
            <person name="Bohlmann J."/>
            <person name="Birol I."/>
        </authorList>
    </citation>
    <scope>NUCLEOTIDE SEQUENCE [LARGE SCALE GENOMIC DNA]</scope>
    <source>
        <tissue evidence="2">Flushing bud</tissue>
    </source>
</reference>
<sequence>MYKQLITITLVIETYSYYMGFPILKQLEDMCRQLIVINLGISIISNIFSQLLTWELQQLAIDFLIY</sequence>
<evidence type="ECO:0000256" key="1">
    <source>
        <dbReference type="SAM" id="Phobius"/>
    </source>
</evidence>